<dbReference type="RefSeq" id="WP_124935411.1">
    <property type="nucleotide sequence ID" value="NZ_RJVQ01000001.1"/>
</dbReference>
<evidence type="ECO:0000256" key="7">
    <source>
        <dbReference type="PIRSR" id="PIRSR038994-1"/>
    </source>
</evidence>
<evidence type="ECO:0000256" key="9">
    <source>
        <dbReference type="PIRSR" id="PIRSR038994-3"/>
    </source>
</evidence>
<gene>
    <name evidence="11" type="ORF">EES38_01550</name>
</gene>
<dbReference type="CDD" id="cd00854">
    <property type="entry name" value="NagA"/>
    <property type="match status" value="1"/>
</dbReference>
<dbReference type="PANTHER" id="PTHR11113">
    <property type="entry name" value="N-ACETYLGLUCOSAMINE-6-PHOSPHATE DEACETYLASE"/>
    <property type="match status" value="1"/>
</dbReference>
<dbReference type="NCBIfam" id="NF008371">
    <property type="entry name" value="PRK11170.1"/>
    <property type="match status" value="1"/>
</dbReference>
<feature type="domain" description="Amidohydrolase-related" evidence="10">
    <location>
        <begin position="50"/>
        <end position="377"/>
    </location>
</feature>
<feature type="binding site" evidence="9">
    <location>
        <position position="213"/>
    </location>
    <ligand>
        <name>Zn(2+)</name>
        <dbReference type="ChEBI" id="CHEBI:29105"/>
    </ligand>
</feature>
<feature type="binding site" evidence="8">
    <location>
        <begin position="216"/>
        <end position="217"/>
    </location>
    <ligand>
        <name>substrate</name>
    </ligand>
</feature>
<dbReference type="PANTHER" id="PTHR11113:SF14">
    <property type="entry name" value="N-ACETYLGLUCOSAMINE-6-PHOSPHATE DEACETYLASE"/>
    <property type="match status" value="1"/>
</dbReference>
<keyword evidence="12" id="KW-1185">Reference proteome</keyword>
<keyword evidence="2 9" id="KW-0479">Metal-binding</keyword>
<dbReference type="AlphaFoldDB" id="A0A3N9TKH1"/>
<evidence type="ECO:0000256" key="5">
    <source>
        <dbReference type="ARBA" id="ARBA00055797"/>
    </source>
</evidence>
<feature type="binding site" evidence="9">
    <location>
        <position position="128"/>
    </location>
    <ligand>
        <name>Zn(2+)</name>
        <dbReference type="ChEBI" id="CHEBI:29105"/>
    </ligand>
</feature>
<name>A0A3N9TKH1_9VIBR</name>
<dbReference type="Gene3D" id="3.20.20.140">
    <property type="entry name" value="Metal-dependent hydrolases"/>
    <property type="match status" value="1"/>
</dbReference>
<dbReference type="EC" id="3.5.1.25" evidence="11"/>
<evidence type="ECO:0000259" key="10">
    <source>
        <dbReference type="Pfam" id="PF01979"/>
    </source>
</evidence>
<dbReference type="NCBIfam" id="TIGR00221">
    <property type="entry name" value="nagA"/>
    <property type="match status" value="1"/>
</dbReference>
<dbReference type="InterPro" id="IPR032466">
    <property type="entry name" value="Metal_Hydrolase"/>
</dbReference>
<feature type="binding site" evidence="9">
    <location>
        <position position="192"/>
    </location>
    <ligand>
        <name>Zn(2+)</name>
        <dbReference type="ChEBI" id="CHEBI:29105"/>
    </ligand>
</feature>
<comment type="caution">
    <text evidence="11">The sequence shown here is derived from an EMBL/GenBank/DDBJ whole genome shotgun (WGS) entry which is preliminary data.</text>
</comment>
<keyword evidence="3 6" id="KW-0378">Hydrolase</keyword>
<comment type="cofactor">
    <cofactor evidence="9">
        <name>a divalent metal cation</name>
        <dbReference type="ChEBI" id="CHEBI:60240"/>
    </cofactor>
    <text evidence="9">Binds 1 divalent metal cation per subunit.</text>
</comment>
<reference evidence="11 12" key="1">
    <citation type="submission" date="2018-11" db="EMBL/GenBank/DDBJ databases">
        <title>Vibrio LJC006 sp. nov., isolated from seawater during the bloom of the enteromorpha.</title>
        <authorList>
            <person name="Liang J."/>
        </authorList>
    </citation>
    <scope>NUCLEOTIDE SEQUENCE [LARGE SCALE GENOMIC DNA]</scope>
    <source>
        <strain evidence="11 12">LJC006</strain>
    </source>
</reference>
<dbReference type="SUPFAM" id="SSF51556">
    <property type="entry name" value="Metallo-dependent hydrolases"/>
    <property type="match status" value="1"/>
</dbReference>
<dbReference type="InterPro" id="IPR003764">
    <property type="entry name" value="GlcNAc_6-P_deAcase"/>
</dbReference>
<evidence type="ECO:0000256" key="6">
    <source>
        <dbReference type="PIRNR" id="PIRNR038994"/>
    </source>
</evidence>
<feature type="active site" description="Proton donor/acceptor" evidence="7">
    <location>
        <position position="270"/>
    </location>
</feature>
<comment type="function">
    <text evidence="5">Involved in the first committed step in the biosynthesis of amino-sugar-nucleotides. Catalyzes the hydrolysis of the N-acetyl group of N-acetylglucosamine-6-phosphate (GlcNAc-6-P) to yield glucosamine 6-phosphate and acetate.</text>
</comment>
<feature type="binding site" evidence="8">
    <location>
        <position position="248"/>
    </location>
    <ligand>
        <name>substrate</name>
    </ligand>
</feature>
<dbReference type="Gene3D" id="2.30.40.10">
    <property type="entry name" value="Urease, subunit C, domain 1"/>
    <property type="match status" value="1"/>
</dbReference>
<dbReference type="OrthoDB" id="9776488at2"/>
<accession>A0A3N9TKH1</accession>
<keyword evidence="4 6" id="KW-0119">Carbohydrate metabolism</keyword>
<dbReference type="FunFam" id="3.20.20.140:FF:000004">
    <property type="entry name" value="N-acetylglucosamine-6-phosphate deacetylase"/>
    <property type="match status" value="1"/>
</dbReference>
<dbReference type="SUPFAM" id="SSF51338">
    <property type="entry name" value="Composite domain of metallo-dependent hydrolases"/>
    <property type="match status" value="1"/>
</dbReference>
<dbReference type="Pfam" id="PF01979">
    <property type="entry name" value="Amidohydro_1"/>
    <property type="match status" value="1"/>
</dbReference>
<feature type="binding site" evidence="8">
    <location>
        <position position="225"/>
    </location>
    <ligand>
        <name>substrate</name>
    </ligand>
</feature>
<feature type="binding site" evidence="8">
    <location>
        <position position="139"/>
    </location>
    <ligand>
        <name>substrate</name>
    </ligand>
</feature>
<dbReference type="Proteomes" id="UP000281112">
    <property type="component" value="Unassembled WGS sequence"/>
</dbReference>
<evidence type="ECO:0000313" key="11">
    <source>
        <dbReference type="EMBL" id="RQW64760.1"/>
    </source>
</evidence>
<dbReference type="GO" id="GO:0006046">
    <property type="term" value="P:N-acetylglucosamine catabolic process"/>
    <property type="evidence" value="ECO:0007669"/>
    <property type="project" value="TreeGrafter"/>
</dbReference>
<evidence type="ECO:0000256" key="2">
    <source>
        <dbReference type="ARBA" id="ARBA00022723"/>
    </source>
</evidence>
<evidence type="ECO:0000256" key="8">
    <source>
        <dbReference type="PIRSR" id="PIRSR038994-2"/>
    </source>
</evidence>
<evidence type="ECO:0000256" key="4">
    <source>
        <dbReference type="ARBA" id="ARBA00023277"/>
    </source>
</evidence>
<dbReference type="EMBL" id="RJVQ01000001">
    <property type="protein sequence ID" value="RQW64760.1"/>
    <property type="molecule type" value="Genomic_DNA"/>
</dbReference>
<protein>
    <submittedName>
        <fullName evidence="11">N-acetylglucosamine-6-phosphate deacetylase</fullName>
        <ecNumber evidence="11">3.5.1.25</ecNumber>
    </submittedName>
</protein>
<proteinExistence type="inferred from homology"/>
<evidence type="ECO:0000256" key="1">
    <source>
        <dbReference type="ARBA" id="ARBA00010716"/>
    </source>
</evidence>
<dbReference type="GO" id="GO:0046872">
    <property type="term" value="F:metal ion binding"/>
    <property type="evidence" value="ECO:0007669"/>
    <property type="project" value="UniProtKB-KW"/>
</dbReference>
<dbReference type="GO" id="GO:0008448">
    <property type="term" value="F:N-acetylglucosamine-6-phosphate deacetylase activity"/>
    <property type="evidence" value="ECO:0007669"/>
    <property type="project" value="UniProtKB-EC"/>
</dbReference>
<comment type="similarity">
    <text evidence="1 6">Belongs to the metallo-dependent hydrolases superfamily. NagA family.</text>
</comment>
<organism evidence="11 12">
    <name type="scientific">Vibrio viridaestus</name>
    <dbReference type="NCBI Taxonomy" id="2487322"/>
    <lineage>
        <taxon>Bacteria</taxon>
        <taxon>Pseudomonadati</taxon>
        <taxon>Pseudomonadota</taxon>
        <taxon>Gammaproteobacteria</taxon>
        <taxon>Vibrionales</taxon>
        <taxon>Vibrionaceae</taxon>
        <taxon>Vibrio</taxon>
    </lineage>
</organism>
<dbReference type="InterPro" id="IPR006680">
    <property type="entry name" value="Amidohydro-rel"/>
</dbReference>
<evidence type="ECO:0000256" key="3">
    <source>
        <dbReference type="ARBA" id="ARBA00022801"/>
    </source>
</evidence>
<feature type="binding site" evidence="8">
    <location>
        <begin position="305"/>
        <end position="307"/>
    </location>
    <ligand>
        <name>substrate</name>
    </ligand>
</feature>
<dbReference type="InterPro" id="IPR011059">
    <property type="entry name" value="Metal-dep_hydrolase_composite"/>
</dbReference>
<dbReference type="PIRSF" id="PIRSF038994">
    <property type="entry name" value="NagA"/>
    <property type="match status" value="1"/>
</dbReference>
<sequence>MLALINCQILTGYDSLRDIAVLIEKDKIQSLISPKDIPLDTKIIDLDGAYLSPGFIDLQVNGCGGVMFNDSPSLDTLYHMQATNLKSGTTSFLPTLISDSDQKIQEAVLACDEFMQKHQHQVLGMHLEGPFTNPVKRGIHPEQQIRQPTDQIIDWLIAHRHAIRQITLAPEKNSDVHIQRLVESGIVVSIGHSAATYAQATSGIKAGIQSGTHLFNAMTSIQNAREPGVVGALLDHQCYCGIIADGIHVHWSNIRLAKQILGNKLYLVTDATAGSMPPKGMTQFEFCGATIFVENGQCIDKNGTLGGSALTMIEGIKLLIDNLNISLEEAIRMATLYPARAIKASDKLGSITPDKIANLTVLDKDLNVLRTMVNGVWADTAV</sequence>
<evidence type="ECO:0000313" key="12">
    <source>
        <dbReference type="Proteomes" id="UP000281112"/>
    </source>
</evidence>